<proteinExistence type="predicted"/>
<gene>
    <name evidence="1" type="ORF">SAMEA4029010_CIC11G00000002337</name>
</gene>
<sequence length="255" mass="28415">MSIYLELYDVDEEWLLLTPCSSCATVVGPQDDVGDLNAIDSSISSPISRPSSTDQITIILPNLIDRFTFSINDVVHFVSQYLHPCPQVSVNHLLIYLLLQNLDSAVTCINNLKLLHTGKQYSVLTLADLLALLPLLDAITSRFSIFQLFISSNLSSPAITLDIESLLAKTTEISDTTIIPPAVTYAEAMVRSFKRIRRRLSVVSSASRRASRTLTNSLQDSSTDVEDVEMLLKTKLHRSWRRCFRRASVPADVVM</sequence>
<protein>
    <submittedName>
        <fullName evidence="1">CIC11C00000002337</fullName>
    </submittedName>
</protein>
<organism evidence="1 2">
    <name type="scientific">Sungouiella intermedia</name>
    <dbReference type="NCBI Taxonomy" id="45354"/>
    <lineage>
        <taxon>Eukaryota</taxon>
        <taxon>Fungi</taxon>
        <taxon>Dikarya</taxon>
        <taxon>Ascomycota</taxon>
        <taxon>Saccharomycotina</taxon>
        <taxon>Pichiomycetes</taxon>
        <taxon>Metschnikowiaceae</taxon>
        <taxon>Sungouiella</taxon>
    </lineage>
</organism>
<accession>A0A1L0DI58</accession>
<dbReference type="AlphaFoldDB" id="A0A1L0DI58"/>
<dbReference type="EMBL" id="LT635760">
    <property type="protein sequence ID" value="SGZ55624.1"/>
    <property type="molecule type" value="Genomic_DNA"/>
</dbReference>
<name>A0A1L0DI58_9ASCO</name>
<evidence type="ECO:0000313" key="2">
    <source>
        <dbReference type="Proteomes" id="UP000182334"/>
    </source>
</evidence>
<dbReference type="Proteomes" id="UP000182334">
    <property type="component" value="Chromosome V"/>
</dbReference>
<evidence type="ECO:0000313" key="1">
    <source>
        <dbReference type="EMBL" id="SGZ55624.1"/>
    </source>
</evidence>
<dbReference type="OrthoDB" id="4017073at2759"/>
<reference evidence="1 2" key="1">
    <citation type="submission" date="2016-10" db="EMBL/GenBank/DDBJ databases">
        <authorList>
            <person name="de Groot N.N."/>
        </authorList>
    </citation>
    <scope>NUCLEOTIDE SEQUENCE [LARGE SCALE GENOMIC DNA]</scope>
    <source>
        <strain evidence="1 2">CBS 141442</strain>
    </source>
</reference>
<keyword evidence="2" id="KW-1185">Reference proteome</keyword>